<feature type="transmembrane region" description="Helical" evidence="1">
    <location>
        <begin position="145"/>
        <end position="162"/>
    </location>
</feature>
<gene>
    <name evidence="2" type="ORF">ON006_19990</name>
</gene>
<feature type="transmembrane region" description="Helical" evidence="1">
    <location>
        <begin position="122"/>
        <end position="140"/>
    </location>
</feature>
<organism evidence="2 3">
    <name type="scientific">Dyadobacter pollutisoli</name>
    <dbReference type="NCBI Taxonomy" id="2910158"/>
    <lineage>
        <taxon>Bacteria</taxon>
        <taxon>Pseudomonadati</taxon>
        <taxon>Bacteroidota</taxon>
        <taxon>Cytophagia</taxon>
        <taxon>Cytophagales</taxon>
        <taxon>Spirosomataceae</taxon>
        <taxon>Dyadobacter</taxon>
    </lineage>
</organism>
<sequence>METERPMTEKESFLVIHQMITATKKGINEDGYLYLLWGWLVLFASLGHYILMTFTDFKYPFITWMSMPVAGVIAGIYFSSRSKKRRVRTYVDEFMSYLWGGFLISIMVMLLVMPKVGMDKVYPVLILFYGIGTFASGGALRFRPLIIGGALNWPVALVAFFAPFPQQLLLLGLAVICSYIVPGYLLRANFKRQNV</sequence>
<dbReference type="EMBL" id="CP112998">
    <property type="protein sequence ID" value="WAC10031.1"/>
    <property type="molecule type" value="Genomic_DNA"/>
</dbReference>
<dbReference type="AlphaFoldDB" id="A0A9E8N8M8"/>
<name>A0A9E8N8M8_9BACT</name>
<dbReference type="Proteomes" id="UP001164653">
    <property type="component" value="Chromosome"/>
</dbReference>
<protein>
    <submittedName>
        <fullName evidence="2">Uncharacterized protein</fullName>
    </submittedName>
</protein>
<keyword evidence="1" id="KW-0812">Transmembrane</keyword>
<evidence type="ECO:0000313" key="2">
    <source>
        <dbReference type="EMBL" id="WAC10031.1"/>
    </source>
</evidence>
<dbReference type="RefSeq" id="WP_244821144.1">
    <property type="nucleotide sequence ID" value="NZ_CP112998.1"/>
</dbReference>
<evidence type="ECO:0000256" key="1">
    <source>
        <dbReference type="SAM" id="Phobius"/>
    </source>
</evidence>
<evidence type="ECO:0000313" key="3">
    <source>
        <dbReference type="Proteomes" id="UP001164653"/>
    </source>
</evidence>
<feature type="transmembrane region" description="Helical" evidence="1">
    <location>
        <begin position="57"/>
        <end position="77"/>
    </location>
</feature>
<accession>A0A9E8N8M8</accession>
<feature type="transmembrane region" description="Helical" evidence="1">
    <location>
        <begin position="97"/>
        <end position="116"/>
    </location>
</feature>
<feature type="transmembrane region" description="Helical" evidence="1">
    <location>
        <begin position="168"/>
        <end position="186"/>
    </location>
</feature>
<feature type="transmembrane region" description="Helical" evidence="1">
    <location>
        <begin position="32"/>
        <end position="51"/>
    </location>
</feature>
<keyword evidence="1" id="KW-0472">Membrane</keyword>
<keyword evidence="3" id="KW-1185">Reference proteome</keyword>
<dbReference type="KEGG" id="dpf:ON006_19990"/>
<keyword evidence="1" id="KW-1133">Transmembrane helix</keyword>
<proteinExistence type="predicted"/>
<reference evidence="2" key="1">
    <citation type="submission" date="2022-11" db="EMBL/GenBank/DDBJ databases">
        <title>Dyadobacter pollutisoli sp. nov., isolated from plastic dumped soil.</title>
        <authorList>
            <person name="Kim J.M."/>
            <person name="Kim K.R."/>
            <person name="Lee J.K."/>
            <person name="Hao L."/>
            <person name="Jeon C.O."/>
        </authorList>
    </citation>
    <scope>NUCLEOTIDE SEQUENCE</scope>
    <source>
        <strain evidence="2">U1</strain>
    </source>
</reference>